<keyword evidence="3" id="KW-1185">Reference proteome</keyword>
<proteinExistence type="predicted"/>
<feature type="compositionally biased region" description="Basic and acidic residues" evidence="1">
    <location>
        <begin position="100"/>
        <end position="117"/>
    </location>
</feature>
<evidence type="ECO:0000256" key="1">
    <source>
        <dbReference type="SAM" id="MobiDB-lite"/>
    </source>
</evidence>
<dbReference type="AlphaFoldDB" id="A0AAV2J5J6"/>
<dbReference type="EMBL" id="OZ035832">
    <property type="protein sequence ID" value="CAL1570439.1"/>
    <property type="molecule type" value="Genomic_DNA"/>
</dbReference>
<reference evidence="2 3" key="1">
    <citation type="submission" date="2024-04" db="EMBL/GenBank/DDBJ databases">
        <authorList>
            <person name="Waldvogel A.-M."/>
            <person name="Schoenle A."/>
        </authorList>
    </citation>
    <scope>NUCLEOTIDE SEQUENCE [LARGE SCALE GENOMIC DNA]</scope>
</reference>
<evidence type="ECO:0000313" key="3">
    <source>
        <dbReference type="Proteomes" id="UP001497482"/>
    </source>
</evidence>
<name>A0AAV2J5J6_KNICA</name>
<organism evidence="2 3">
    <name type="scientific">Knipowitschia caucasica</name>
    <name type="common">Caucasian dwarf goby</name>
    <name type="synonym">Pomatoschistus caucasicus</name>
    <dbReference type="NCBI Taxonomy" id="637954"/>
    <lineage>
        <taxon>Eukaryota</taxon>
        <taxon>Metazoa</taxon>
        <taxon>Chordata</taxon>
        <taxon>Craniata</taxon>
        <taxon>Vertebrata</taxon>
        <taxon>Euteleostomi</taxon>
        <taxon>Actinopterygii</taxon>
        <taxon>Neopterygii</taxon>
        <taxon>Teleostei</taxon>
        <taxon>Neoteleostei</taxon>
        <taxon>Acanthomorphata</taxon>
        <taxon>Gobiaria</taxon>
        <taxon>Gobiiformes</taxon>
        <taxon>Gobioidei</taxon>
        <taxon>Gobiidae</taxon>
        <taxon>Gobiinae</taxon>
        <taxon>Knipowitschia</taxon>
    </lineage>
</organism>
<feature type="region of interest" description="Disordered" evidence="1">
    <location>
        <begin position="100"/>
        <end position="121"/>
    </location>
</feature>
<feature type="region of interest" description="Disordered" evidence="1">
    <location>
        <begin position="239"/>
        <end position="265"/>
    </location>
</feature>
<accession>A0AAV2J5J6</accession>
<dbReference type="Proteomes" id="UP001497482">
    <property type="component" value="Chromosome 10"/>
</dbReference>
<gene>
    <name evidence="2" type="ORF">KC01_LOCUS2739</name>
</gene>
<protein>
    <recommendedName>
        <fullName evidence="4">Chitin-binding type-2 domain-containing protein</fullName>
    </recommendedName>
</protein>
<evidence type="ECO:0000313" key="2">
    <source>
        <dbReference type="EMBL" id="CAL1570439.1"/>
    </source>
</evidence>
<sequence length="265" mass="27761">MYNQTFLSNSSSSAWDDSWMDVEAEPEAALENIVTRPALCLRRAHYACTSYKGDICPEGFFCPLGASYPLLCQAGFFCNQTGLDAPAGPCAPGFFCPKETSKGSRRAEQSSRPESPLDRVGITVPSVTPSSETVQLLCPGLLPSLSSSASLPLGLLPPASPAALSGAPAPPLLFRAAAEAGPQPNIRFGQSELGRTAVAGVREGKVNPGYSNDRDTFFNELIIGPPIPITPSASLEKVVSSSGPSFQSDTASEQSGPHVRSITTV</sequence>
<evidence type="ECO:0008006" key="4">
    <source>
        <dbReference type="Google" id="ProtNLM"/>
    </source>
</evidence>